<evidence type="ECO:0000313" key="3">
    <source>
        <dbReference type="Proteomes" id="UP000544090"/>
    </source>
</evidence>
<reference evidence="2 3" key="1">
    <citation type="submission" date="2020-04" db="EMBL/GenBank/DDBJ databases">
        <title>Arthrobacter sp. nov.</title>
        <authorList>
            <person name="Liu S."/>
        </authorList>
    </citation>
    <scope>NUCLEOTIDE SEQUENCE [LARGE SCALE GENOMIC DNA]</scope>
    <source>
        <strain evidence="2 3">E918</strain>
    </source>
</reference>
<accession>A0A7X6K7G4</accession>
<organism evidence="2 3">
    <name type="scientific">Arthrobacter mobilis</name>
    <dbReference type="NCBI Taxonomy" id="2724944"/>
    <lineage>
        <taxon>Bacteria</taxon>
        <taxon>Bacillati</taxon>
        <taxon>Actinomycetota</taxon>
        <taxon>Actinomycetes</taxon>
        <taxon>Micrococcales</taxon>
        <taxon>Micrococcaceae</taxon>
        <taxon>Arthrobacter</taxon>
    </lineage>
</organism>
<comment type="caution">
    <text evidence="2">The sequence shown here is derived from an EMBL/GenBank/DDBJ whole genome shotgun (WGS) entry which is preliminary data.</text>
</comment>
<dbReference type="RefSeq" id="WP_168488935.1">
    <property type="nucleotide sequence ID" value="NZ_JAAZSQ010000027.1"/>
</dbReference>
<protein>
    <recommendedName>
        <fullName evidence="1">Htaa domain-containing protein</fullName>
    </recommendedName>
</protein>
<dbReference type="Proteomes" id="UP000544090">
    <property type="component" value="Unassembled WGS sequence"/>
</dbReference>
<dbReference type="Pfam" id="PF04213">
    <property type="entry name" value="HtaA"/>
    <property type="match status" value="1"/>
</dbReference>
<dbReference type="EMBL" id="JAAZSQ010000027">
    <property type="protein sequence ID" value="NKX56559.1"/>
    <property type="molecule type" value="Genomic_DNA"/>
</dbReference>
<dbReference type="AlphaFoldDB" id="A0A7X6K7G4"/>
<name>A0A7X6K7G4_9MICC</name>
<dbReference type="InterPro" id="IPR007331">
    <property type="entry name" value="Htaa"/>
</dbReference>
<gene>
    <name evidence="2" type="ORF">HGG74_18925</name>
</gene>
<keyword evidence="3" id="KW-1185">Reference proteome</keyword>
<sequence length="172" mass="18721">MTGTVPPVEAPAGPLIPALPRELLWGVKRSFRDYVLALADGAEQLLPGAGRIEGGAFAFDTDTGSEWDAAAQRGTLRFHGSVLFSGYRDMLYVRVRDPWITIDAGGAVLSIMHPAFLERTAERLVLAELADIRLDPNRNWRAVPRLLASGIHTFDEVYPPGTELDPVTLVTG</sequence>
<feature type="domain" description="Htaa" evidence="1">
    <location>
        <begin position="23"/>
        <end position="169"/>
    </location>
</feature>
<proteinExistence type="predicted"/>
<evidence type="ECO:0000313" key="2">
    <source>
        <dbReference type="EMBL" id="NKX56559.1"/>
    </source>
</evidence>
<evidence type="ECO:0000259" key="1">
    <source>
        <dbReference type="Pfam" id="PF04213"/>
    </source>
</evidence>